<accession>A0ABQ6GAY1</accession>
<reference evidence="2 3" key="1">
    <citation type="submission" date="2023-03" db="EMBL/GenBank/DDBJ databases">
        <title>Draft genome sequence of the bacteria which degrade cell wall of Tricholomamatutake.</title>
        <authorList>
            <person name="Konishi Y."/>
            <person name="Fukuta Y."/>
            <person name="Shirasaka N."/>
        </authorList>
    </citation>
    <scope>NUCLEOTIDE SEQUENCE [LARGE SCALE GENOMIC DNA]</scope>
    <source>
        <strain evidence="3">mu1</strain>
    </source>
</reference>
<dbReference type="EMBL" id="BSSQ01000001">
    <property type="protein sequence ID" value="GLX66217.1"/>
    <property type="molecule type" value="Genomic_DNA"/>
</dbReference>
<dbReference type="Gene3D" id="2.30.110.10">
    <property type="entry name" value="Electron Transport, Fmn-binding Protein, Chain A"/>
    <property type="match status" value="1"/>
</dbReference>
<proteinExistence type="predicted"/>
<name>A0ABQ6GAY1_9BACL</name>
<comment type="caution">
    <text evidence="2">The sequence shown here is derived from an EMBL/GenBank/DDBJ whole genome shotgun (WGS) entry which is preliminary data.</text>
</comment>
<evidence type="ECO:0000313" key="3">
    <source>
        <dbReference type="Proteomes" id="UP001157114"/>
    </source>
</evidence>
<evidence type="ECO:0000313" key="2">
    <source>
        <dbReference type="EMBL" id="GLX66217.1"/>
    </source>
</evidence>
<dbReference type="Proteomes" id="UP001157114">
    <property type="component" value="Unassembled WGS sequence"/>
</dbReference>
<dbReference type="Pfam" id="PF01243">
    <property type="entry name" value="PNPOx_N"/>
    <property type="match status" value="1"/>
</dbReference>
<evidence type="ECO:0000259" key="1">
    <source>
        <dbReference type="Pfam" id="PF01243"/>
    </source>
</evidence>
<protein>
    <recommendedName>
        <fullName evidence="1">Pyridoxamine 5'-phosphate oxidase N-terminal domain-containing protein</fullName>
    </recommendedName>
</protein>
<dbReference type="RefSeq" id="WP_284236890.1">
    <property type="nucleotide sequence ID" value="NZ_BSSQ01000001.1"/>
</dbReference>
<dbReference type="InterPro" id="IPR011576">
    <property type="entry name" value="Pyridox_Oxase_N"/>
</dbReference>
<organism evidence="2 3">
    <name type="scientific">Paenibacillus glycanilyticus</name>
    <dbReference type="NCBI Taxonomy" id="126569"/>
    <lineage>
        <taxon>Bacteria</taxon>
        <taxon>Bacillati</taxon>
        <taxon>Bacillota</taxon>
        <taxon>Bacilli</taxon>
        <taxon>Bacillales</taxon>
        <taxon>Paenibacillaceae</taxon>
        <taxon>Paenibacillus</taxon>
    </lineage>
</organism>
<dbReference type="PANTHER" id="PTHR39336:SF1">
    <property type="entry name" value="PYRIDOXAMINE PHOSPHATE OXIDASE FAMILY PROTEIN (AFU_ORTHOLOGUE AFUA_6G11440)"/>
    <property type="match status" value="1"/>
</dbReference>
<keyword evidence="3" id="KW-1185">Reference proteome</keyword>
<dbReference type="PANTHER" id="PTHR39336">
    <property type="entry name" value="PYRIDOXAMINE PHOSPHATE OXIDASE FAMILY PROTEIN (AFU_ORTHOLOGUE AFUA_6G11440)"/>
    <property type="match status" value="1"/>
</dbReference>
<feature type="domain" description="Pyridoxamine 5'-phosphate oxidase N-terminal" evidence="1">
    <location>
        <begin position="8"/>
        <end position="133"/>
    </location>
</feature>
<sequence length="159" mass="18370">MAAFFDTITPEIREFICNQHLFFVGTAPSEAGEVSVSPKGYDTLRILGESKILYLDYYGSGNETANHLNQNKKITFMWCSFEDEPLILRVYGRGKVLDKGTEEYSSNLNEHFSGFEERIVRQIFEIDVVSVQKSCGWGVPFMKFEKERTKLDDMSKKRR</sequence>
<gene>
    <name evidence="2" type="ORF">MU1_05610</name>
</gene>
<dbReference type="InterPro" id="IPR012349">
    <property type="entry name" value="Split_barrel_FMN-bd"/>
</dbReference>
<dbReference type="SUPFAM" id="SSF50475">
    <property type="entry name" value="FMN-binding split barrel"/>
    <property type="match status" value="1"/>
</dbReference>